<dbReference type="EMBL" id="SRLO01000027">
    <property type="protein sequence ID" value="TNN84311.1"/>
    <property type="molecule type" value="Genomic_DNA"/>
</dbReference>
<dbReference type="AlphaFoldDB" id="A0A4Z2J302"/>
<protein>
    <submittedName>
        <fullName evidence="1">Uncharacterized protein</fullName>
    </submittedName>
</protein>
<keyword evidence="2" id="KW-1185">Reference proteome</keyword>
<gene>
    <name evidence="1" type="ORF">EYF80_005304</name>
</gene>
<reference evidence="1 2" key="1">
    <citation type="submission" date="2019-03" db="EMBL/GenBank/DDBJ databases">
        <title>First draft genome of Liparis tanakae, snailfish: a comprehensive survey of snailfish specific genes.</title>
        <authorList>
            <person name="Kim W."/>
            <person name="Song I."/>
            <person name="Jeong J.-H."/>
            <person name="Kim D."/>
            <person name="Kim S."/>
            <person name="Ryu S."/>
            <person name="Song J.Y."/>
            <person name="Lee S.K."/>
        </authorList>
    </citation>
    <scope>NUCLEOTIDE SEQUENCE [LARGE SCALE GENOMIC DNA]</scope>
    <source>
        <tissue evidence="1">Muscle</tissue>
    </source>
</reference>
<comment type="caution">
    <text evidence="1">The sequence shown here is derived from an EMBL/GenBank/DDBJ whole genome shotgun (WGS) entry which is preliminary data.</text>
</comment>
<dbReference type="Proteomes" id="UP000314294">
    <property type="component" value="Unassembled WGS sequence"/>
</dbReference>
<sequence>MRERRNKRGEKKKQWEWVSRSGMAARCSLAVSDSFSTSICCLQSEFWLLTVSSLVCRASSSDSFFDNSCFNCKPFAFSI</sequence>
<accession>A0A4Z2J302</accession>
<evidence type="ECO:0000313" key="1">
    <source>
        <dbReference type="EMBL" id="TNN84311.1"/>
    </source>
</evidence>
<proteinExistence type="predicted"/>
<evidence type="ECO:0000313" key="2">
    <source>
        <dbReference type="Proteomes" id="UP000314294"/>
    </source>
</evidence>
<organism evidence="1 2">
    <name type="scientific">Liparis tanakae</name>
    <name type="common">Tanaka's snailfish</name>
    <dbReference type="NCBI Taxonomy" id="230148"/>
    <lineage>
        <taxon>Eukaryota</taxon>
        <taxon>Metazoa</taxon>
        <taxon>Chordata</taxon>
        <taxon>Craniata</taxon>
        <taxon>Vertebrata</taxon>
        <taxon>Euteleostomi</taxon>
        <taxon>Actinopterygii</taxon>
        <taxon>Neopterygii</taxon>
        <taxon>Teleostei</taxon>
        <taxon>Neoteleostei</taxon>
        <taxon>Acanthomorphata</taxon>
        <taxon>Eupercaria</taxon>
        <taxon>Perciformes</taxon>
        <taxon>Cottioidei</taxon>
        <taxon>Cottales</taxon>
        <taxon>Liparidae</taxon>
        <taxon>Liparis</taxon>
    </lineage>
</organism>
<name>A0A4Z2J302_9TELE</name>